<feature type="compositionally biased region" description="Polar residues" evidence="1">
    <location>
        <begin position="198"/>
        <end position="218"/>
    </location>
</feature>
<dbReference type="EMBL" id="CAJPDR010000021">
    <property type="protein sequence ID" value="CAF9907422.1"/>
    <property type="molecule type" value="Genomic_DNA"/>
</dbReference>
<evidence type="ECO:0000313" key="3">
    <source>
        <dbReference type="Proteomes" id="UP000664203"/>
    </source>
</evidence>
<sequence length="253" mass="27550">MLKRQNLEAPQSTLSCCTTRAKKRRDGLHSEINTSRVPDDSSGLLGQFGIDMNPDFGVLTDTNLQNPELNGSYSYPSLEGEDPFHGLGADPQSHAMTPESMNHTFGPLGLRRGSTMDMARSQPSSSCPTTVDLNHETFDFHMQDAMPRSLSYPQTQPTGPSNWRRSSTVDAPQNTHGTGHSNSNAFEWPIVLDPGPLQHQQQSPSSAGTNISSSPATPNLQTTIRLESADPSTVFAVIGILIESKAKFKFETH</sequence>
<comment type="caution">
    <text evidence="2">The sequence shown here is derived from an EMBL/GenBank/DDBJ whole genome shotgun (WGS) entry which is preliminary data.</text>
</comment>
<name>A0A8H3EKE4_9LECA</name>
<organism evidence="2 3">
    <name type="scientific">Alectoria fallacina</name>
    <dbReference type="NCBI Taxonomy" id="1903189"/>
    <lineage>
        <taxon>Eukaryota</taxon>
        <taxon>Fungi</taxon>
        <taxon>Dikarya</taxon>
        <taxon>Ascomycota</taxon>
        <taxon>Pezizomycotina</taxon>
        <taxon>Lecanoromycetes</taxon>
        <taxon>OSLEUM clade</taxon>
        <taxon>Lecanoromycetidae</taxon>
        <taxon>Lecanorales</taxon>
        <taxon>Lecanorineae</taxon>
        <taxon>Parmeliaceae</taxon>
        <taxon>Alectoria</taxon>
    </lineage>
</organism>
<keyword evidence="3" id="KW-1185">Reference proteome</keyword>
<evidence type="ECO:0000313" key="2">
    <source>
        <dbReference type="EMBL" id="CAF9907422.1"/>
    </source>
</evidence>
<dbReference type="OrthoDB" id="10665961at2759"/>
<proteinExistence type="predicted"/>
<dbReference type="Proteomes" id="UP000664203">
    <property type="component" value="Unassembled WGS sequence"/>
</dbReference>
<dbReference type="AlphaFoldDB" id="A0A8H3EKE4"/>
<feature type="compositionally biased region" description="Polar residues" evidence="1">
    <location>
        <begin position="151"/>
        <end position="185"/>
    </location>
</feature>
<gene>
    <name evidence="2" type="ORF">ALECFALPRED_003324</name>
</gene>
<accession>A0A8H3EKE4</accession>
<feature type="region of interest" description="Disordered" evidence="1">
    <location>
        <begin position="22"/>
        <end position="41"/>
    </location>
</feature>
<protein>
    <submittedName>
        <fullName evidence="2">Uncharacterized protein</fullName>
    </submittedName>
</protein>
<reference evidence="2" key="1">
    <citation type="submission" date="2021-03" db="EMBL/GenBank/DDBJ databases">
        <authorList>
            <person name="Tagirdzhanova G."/>
        </authorList>
    </citation>
    <scope>NUCLEOTIDE SEQUENCE</scope>
</reference>
<evidence type="ECO:0000256" key="1">
    <source>
        <dbReference type="SAM" id="MobiDB-lite"/>
    </source>
</evidence>
<feature type="region of interest" description="Disordered" evidence="1">
    <location>
        <begin position="149"/>
        <end position="218"/>
    </location>
</feature>